<accession>A0AAU2K358</accession>
<evidence type="ECO:0000256" key="1">
    <source>
        <dbReference type="ARBA" id="ARBA00022658"/>
    </source>
</evidence>
<organism evidence="5">
    <name type="scientific">Streptomyces sp. NBC_00049</name>
    <dbReference type="NCBI Taxonomy" id="2903617"/>
    <lineage>
        <taxon>Bacteria</taxon>
        <taxon>Bacillati</taxon>
        <taxon>Actinomycetota</taxon>
        <taxon>Actinomycetes</taxon>
        <taxon>Kitasatosporales</taxon>
        <taxon>Streptomycetaceae</taxon>
        <taxon>Streptomyces</taxon>
    </lineage>
</organism>
<dbReference type="AlphaFoldDB" id="A0AAU2K358"/>
<sequence>MLLTALAAWALPATPPAAAQVQRVESWGANGFGQLGDGTTDTRHTPVTVAGLTVANATGLAAGGVHGLAVLSNGTVKAWGANYSGQLGDGTTSALETPDHLTPGTVRELSGVTAVAAGCSHSLALLSNGTVKAWGNNYSGQLGNGTTGSISNSTPVTVIDPGNPSAPLSGVTAIAAGCDHSLALLSNGTVKAWGLNDLGQLGNGSTSGMSGTPVTVIAPGNPSAPLGGVRELDGGISHSLALLSNGTVRAWGDNSVGQLGNGSTGGASGTPVTVANVTGARDISAGDNHSLALLSSLILPSTVRAWGDNSVGQLGNGSTGGASGTPATVANLTGARDIAAGGNHSLAYLSAGTLRSWGGNNAGQLGNGSTTNSGNPVTVRTGIGTITHIAAGGDFSLAA</sequence>
<dbReference type="GO" id="GO:0005737">
    <property type="term" value="C:cytoplasm"/>
    <property type="evidence" value="ECO:0007669"/>
    <property type="project" value="TreeGrafter"/>
</dbReference>
<dbReference type="PROSITE" id="PS50012">
    <property type="entry name" value="RCC1_3"/>
    <property type="match status" value="7"/>
</dbReference>
<dbReference type="InterPro" id="IPR058923">
    <property type="entry name" value="RCC1-like_dom"/>
</dbReference>
<feature type="signal peptide" evidence="3">
    <location>
        <begin position="1"/>
        <end position="19"/>
    </location>
</feature>
<dbReference type="PANTHER" id="PTHR45982:SF1">
    <property type="entry name" value="REGULATOR OF CHROMOSOME CONDENSATION"/>
    <property type="match status" value="1"/>
</dbReference>
<protein>
    <recommendedName>
        <fullName evidence="4">RCC1-like domain-containing protein</fullName>
    </recommendedName>
</protein>
<dbReference type="PROSITE" id="PS00626">
    <property type="entry name" value="RCC1_2"/>
    <property type="match status" value="2"/>
</dbReference>
<dbReference type="Gene3D" id="2.130.10.30">
    <property type="entry name" value="Regulator of chromosome condensation 1/beta-lactamase-inhibitor protein II"/>
    <property type="match status" value="2"/>
</dbReference>
<evidence type="ECO:0000256" key="3">
    <source>
        <dbReference type="SAM" id="SignalP"/>
    </source>
</evidence>
<dbReference type="EMBL" id="CP108264">
    <property type="protein sequence ID" value="WTU78169.1"/>
    <property type="molecule type" value="Genomic_DNA"/>
</dbReference>
<evidence type="ECO:0000259" key="4">
    <source>
        <dbReference type="Pfam" id="PF25390"/>
    </source>
</evidence>
<gene>
    <name evidence="5" type="ORF">OG327_35415</name>
</gene>
<dbReference type="InterPro" id="IPR051553">
    <property type="entry name" value="Ran_GTPase-activating"/>
</dbReference>
<dbReference type="Pfam" id="PF25390">
    <property type="entry name" value="WD40_RLD"/>
    <property type="match status" value="1"/>
</dbReference>
<name>A0AAU2K358_9ACTN</name>
<dbReference type="InterPro" id="IPR000408">
    <property type="entry name" value="Reg_chr_condens"/>
</dbReference>
<evidence type="ECO:0000256" key="2">
    <source>
        <dbReference type="ARBA" id="ARBA00022737"/>
    </source>
</evidence>
<dbReference type="SUPFAM" id="SSF50985">
    <property type="entry name" value="RCC1/BLIP-II"/>
    <property type="match status" value="2"/>
</dbReference>
<feature type="chain" id="PRO_5043861021" description="RCC1-like domain-containing protein" evidence="3">
    <location>
        <begin position="20"/>
        <end position="399"/>
    </location>
</feature>
<dbReference type="PANTHER" id="PTHR45982">
    <property type="entry name" value="REGULATOR OF CHROMOSOME CONDENSATION"/>
    <property type="match status" value="1"/>
</dbReference>
<dbReference type="PRINTS" id="PR00633">
    <property type="entry name" value="RCCNDNSATION"/>
</dbReference>
<dbReference type="InterPro" id="IPR009091">
    <property type="entry name" value="RCC1/BLIP-II"/>
</dbReference>
<keyword evidence="1" id="KW-0344">Guanine-nucleotide releasing factor</keyword>
<proteinExistence type="predicted"/>
<keyword evidence="3" id="KW-0732">Signal</keyword>
<dbReference type="GO" id="GO:0005085">
    <property type="term" value="F:guanyl-nucleotide exchange factor activity"/>
    <property type="evidence" value="ECO:0007669"/>
    <property type="project" value="TreeGrafter"/>
</dbReference>
<reference evidence="5" key="1">
    <citation type="submission" date="2022-10" db="EMBL/GenBank/DDBJ databases">
        <title>The complete genomes of actinobacterial strains from the NBC collection.</title>
        <authorList>
            <person name="Joergensen T.S."/>
            <person name="Alvarez Arevalo M."/>
            <person name="Sterndorff E.B."/>
            <person name="Faurdal D."/>
            <person name="Vuksanovic O."/>
            <person name="Mourched A.-S."/>
            <person name="Charusanti P."/>
            <person name="Shaw S."/>
            <person name="Blin K."/>
            <person name="Weber T."/>
        </authorList>
    </citation>
    <scope>NUCLEOTIDE SEQUENCE</scope>
    <source>
        <strain evidence="5">NBC_00049</strain>
    </source>
</reference>
<keyword evidence="2" id="KW-0677">Repeat</keyword>
<evidence type="ECO:0000313" key="5">
    <source>
        <dbReference type="EMBL" id="WTU78169.1"/>
    </source>
</evidence>
<feature type="domain" description="RCC1-like" evidence="4">
    <location>
        <begin position="24"/>
        <end position="398"/>
    </location>
</feature>